<name>A0AAV9FCL9_ACOCL</name>
<reference evidence="1" key="2">
    <citation type="submission" date="2023-06" db="EMBL/GenBank/DDBJ databases">
        <authorList>
            <person name="Ma L."/>
            <person name="Liu K.-W."/>
            <person name="Li Z."/>
            <person name="Hsiao Y.-Y."/>
            <person name="Qi Y."/>
            <person name="Fu T."/>
            <person name="Tang G."/>
            <person name="Zhang D."/>
            <person name="Sun W.-H."/>
            <person name="Liu D.-K."/>
            <person name="Li Y."/>
            <person name="Chen G.-Z."/>
            <person name="Liu X.-D."/>
            <person name="Liao X.-Y."/>
            <person name="Jiang Y.-T."/>
            <person name="Yu X."/>
            <person name="Hao Y."/>
            <person name="Huang J."/>
            <person name="Zhao X.-W."/>
            <person name="Ke S."/>
            <person name="Chen Y.-Y."/>
            <person name="Wu W.-L."/>
            <person name="Hsu J.-L."/>
            <person name="Lin Y.-F."/>
            <person name="Huang M.-D."/>
            <person name="Li C.-Y."/>
            <person name="Huang L."/>
            <person name="Wang Z.-W."/>
            <person name="Zhao X."/>
            <person name="Zhong W.-Y."/>
            <person name="Peng D.-H."/>
            <person name="Ahmad S."/>
            <person name="Lan S."/>
            <person name="Zhang J.-S."/>
            <person name="Tsai W.-C."/>
            <person name="Van De Peer Y."/>
            <person name="Liu Z.-J."/>
        </authorList>
    </citation>
    <scope>NUCLEOTIDE SEQUENCE</scope>
    <source>
        <strain evidence="1">CP</strain>
        <tissue evidence="1">Leaves</tissue>
    </source>
</reference>
<keyword evidence="2" id="KW-1185">Reference proteome</keyword>
<gene>
    <name evidence="1" type="ORF">QJS10_CPA02g00877</name>
</gene>
<protein>
    <submittedName>
        <fullName evidence="1">Uncharacterized protein</fullName>
    </submittedName>
</protein>
<reference evidence="1" key="1">
    <citation type="journal article" date="2023" name="Nat. Commun.">
        <title>Diploid and tetraploid genomes of Acorus and the evolution of monocots.</title>
        <authorList>
            <person name="Ma L."/>
            <person name="Liu K.W."/>
            <person name="Li Z."/>
            <person name="Hsiao Y.Y."/>
            <person name="Qi Y."/>
            <person name="Fu T."/>
            <person name="Tang G.D."/>
            <person name="Zhang D."/>
            <person name="Sun W.H."/>
            <person name="Liu D.K."/>
            <person name="Li Y."/>
            <person name="Chen G.Z."/>
            <person name="Liu X.D."/>
            <person name="Liao X.Y."/>
            <person name="Jiang Y.T."/>
            <person name="Yu X."/>
            <person name="Hao Y."/>
            <person name="Huang J."/>
            <person name="Zhao X.W."/>
            <person name="Ke S."/>
            <person name="Chen Y.Y."/>
            <person name="Wu W.L."/>
            <person name="Hsu J.L."/>
            <person name="Lin Y.F."/>
            <person name="Huang M.D."/>
            <person name="Li C.Y."/>
            <person name="Huang L."/>
            <person name="Wang Z.W."/>
            <person name="Zhao X."/>
            <person name="Zhong W.Y."/>
            <person name="Peng D.H."/>
            <person name="Ahmad S."/>
            <person name="Lan S."/>
            <person name="Zhang J.S."/>
            <person name="Tsai W.C."/>
            <person name="Van de Peer Y."/>
            <person name="Liu Z.J."/>
        </authorList>
    </citation>
    <scope>NUCLEOTIDE SEQUENCE</scope>
    <source>
        <strain evidence="1">CP</strain>
    </source>
</reference>
<dbReference type="Proteomes" id="UP001180020">
    <property type="component" value="Unassembled WGS sequence"/>
</dbReference>
<sequence length="98" mass="10548">MEADSSTAVAWTKENPRVWGFFGGFGSDACPGGLGRIVFSEGVRVWFLVEVRVWGFFGGFGSDACPGGLGRIVFSEGVRVWLLVEAPDSGSRGFKRVL</sequence>
<comment type="caution">
    <text evidence="1">The sequence shown here is derived from an EMBL/GenBank/DDBJ whole genome shotgun (WGS) entry which is preliminary data.</text>
</comment>
<dbReference type="EMBL" id="JAUJYO010000002">
    <property type="protein sequence ID" value="KAK1323803.1"/>
    <property type="molecule type" value="Genomic_DNA"/>
</dbReference>
<evidence type="ECO:0000313" key="1">
    <source>
        <dbReference type="EMBL" id="KAK1323803.1"/>
    </source>
</evidence>
<evidence type="ECO:0000313" key="2">
    <source>
        <dbReference type="Proteomes" id="UP001180020"/>
    </source>
</evidence>
<organism evidence="1 2">
    <name type="scientific">Acorus calamus</name>
    <name type="common">Sweet flag</name>
    <dbReference type="NCBI Taxonomy" id="4465"/>
    <lineage>
        <taxon>Eukaryota</taxon>
        <taxon>Viridiplantae</taxon>
        <taxon>Streptophyta</taxon>
        <taxon>Embryophyta</taxon>
        <taxon>Tracheophyta</taxon>
        <taxon>Spermatophyta</taxon>
        <taxon>Magnoliopsida</taxon>
        <taxon>Liliopsida</taxon>
        <taxon>Acoraceae</taxon>
        <taxon>Acorus</taxon>
    </lineage>
</organism>
<accession>A0AAV9FCL9</accession>
<dbReference type="AlphaFoldDB" id="A0AAV9FCL9"/>
<proteinExistence type="predicted"/>